<dbReference type="CDD" id="cd16936">
    <property type="entry name" value="HATPase_RsbW-like"/>
    <property type="match status" value="1"/>
</dbReference>
<dbReference type="InterPro" id="IPR036890">
    <property type="entry name" value="HATPase_C_sf"/>
</dbReference>
<proteinExistence type="predicted"/>
<dbReference type="Gene3D" id="3.30.565.10">
    <property type="entry name" value="Histidine kinase-like ATPase, C-terminal domain"/>
    <property type="match status" value="1"/>
</dbReference>
<dbReference type="EMBL" id="SNYM01000013">
    <property type="protein sequence ID" value="TDQ46493.1"/>
    <property type="molecule type" value="Genomic_DNA"/>
</dbReference>
<dbReference type="Proteomes" id="UP000295375">
    <property type="component" value="Unassembled WGS sequence"/>
</dbReference>
<feature type="modified residue" description="4-aspartylphosphate" evidence="2">
    <location>
        <position position="55"/>
    </location>
</feature>
<gene>
    <name evidence="4" type="ORF">EV696_11334</name>
</gene>
<organism evidence="4 5">
    <name type="scientific">Permianibacter aggregans</name>
    <dbReference type="NCBI Taxonomy" id="1510150"/>
    <lineage>
        <taxon>Bacteria</taxon>
        <taxon>Pseudomonadati</taxon>
        <taxon>Pseudomonadota</taxon>
        <taxon>Gammaproteobacteria</taxon>
        <taxon>Pseudomonadales</taxon>
        <taxon>Pseudomonadaceae</taxon>
        <taxon>Permianibacter</taxon>
    </lineage>
</organism>
<dbReference type="PANTHER" id="PTHR43156:SF2">
    <property type="entry name" value="STAGE II SPORULATION PROTEIN E"/>
    <property type="match status" value="1"/>
</dbReference>
<dbReference type="InterPro" id="IPR052016">
    <property type="entry name" value="Bact_Sigma-Reg"/>
</dbReference>
<name>A0A4R6UM60_9GAMM</name>
<dbReference type="Pfam" id="PF00072">
    <property type="entry name" value="Response_reg"/>
    <property type="match status" value="1"/>
</dbReference>
<dbReference type="InterPro" id="IPR003594">
    <property type="entry name" value="HATPase_dom"/>
</dbReference>
<dbReference type="GO" id="GO:0016791">
    <property type="term" value="F:phosphatase activity"/>
    <property type="evidence" value="ECO:0007669"/>
    <property type="project" value="TreeGrafter"/>
</dbReference>
<dbReference type="PROSITE" id="PS50110">
    <property type="entry name" value="RESPONSE_REGULATORY"/>
    <property type="match status" value="1"/>
</dbReference>
<dbReference type="SMART" id="SM00331">
    <property type="entry name" value="PP2C_SIG"/>
    <property type="match status" value="1"/>
</dbReference>
<dbReference type="AlphaFoldDB" id="A0A4R6UM60"/>
<dbReference type="SUPFAM" id="SSF52172">
    <property type="entry name" value="CheY-like"/>
    <property type="match status" value="1"/>
</dbReference>
<comment type="caution">
    <text evidence="4">The sequence shown here is derived from an EMBL/GenBank/DDBJ whole genome shotgun (WGS) entry which is preliminary data.</text>
</comment>
<dbReference type="PANTHER" id="PTHR43156">
    <property type="entry name" value="STAGE II SPORULATION PROTEIN E-RELATED"/>
    <property type="match status" value="1"/>
</dbReference>
<evidence type="ECO:0000259" key="3">
    <source>
        <dbReference type="PROSITE" id="PS50110"/>
    </source>
</evidence>
<dbReference type="InterPro" id="IPR011006">
    <property type="entry name" value="CheY-like_superfamily"/>
</dbReference>
<evidence type="ECO:0000256" key="2">
    <source>
        <dbReference type="PROSITE-ProRule" id="PRU00169"/>
    </source>
</evidence>
<dbReference type="OrthoDB" id="9811749at2"/>
<dbReference type="InterPro" id="IPR001932">
    <property type="entry name" value="PPM-type_phosphatase-like_dom"/>
</dbReference>
<evidence type="ECO:0000256" key="1">
    <source>
        <dbReference type="ARBA" id="ARBA00022801"/>
    </source>
</evidence>
<evidence type="ECO:0000313" key="4">
    <source>
        <dbReference type="EMBL" id="TDQ46493.1"/>
    </source>
</evidence>
<dbReference type="InterPro" id="IPR036457">
    <property type="entry name" value="PPM-type-like_dom_sf"/>
</dbReference>
<dbReference type="RefSeq" id="WP_133591711.1">
    <property type="nucleotide sequence ID" value="NZ_CP037953.1"/>
</dbReference>
<feature type="domain" description="Response regulatory" evidence="3">
    <location>
        <begin position="6"/>
        <end position="121"/>
    </location>
</feature>
<dbReference type="Pfam" id="PF07228">
    <property type="entry name" value="SpoIIE"/>
    <property type="match status" value="1"/>
</dbReference>
<dbReference type="Pfam" id="PF13581">
    <property type="entry name" value="HATPase_c_2"/>
    <property type="match status" value="1"/>
</dbReference>
<evidence type="ECO:0000313" key="5">
    <source>
        <dbReference type="Proteomes" id="UP000295375"/>
    </source>
</evidence>
<dbReference type="Gene3D" id="3.40.50.2300">
    <property type="match status" value="1"/>
</dbReference>
<dbReference type="SUPFAM" id="SSF55874">
    <property type="entry name" value="ATPase domain of HSP90 chaperone/DNA topoisomerase II/histidine kinase"/>
    <property type="match status" value="1"/>
</dbReference>
<dbReference type="SMART" id="SM00448">
    <property type="entry name" value="REC"/>
    <property type="match status" value="1"/>
</dbReference>
<keyword evidence="1" id="KW-0378">Hydrolase</keyword>
<keyword evidence="2" id="KW-0597">Phosphoprotein</keyword>
<dbReference type="InterPro" id="IPR001789">
    <property type="entry name" value="Sig_transdc_resp-reg_receiver"/>
</dbReference>
<reference evidence="4 5" key="1">
    <citation type="submission" date="2019-03" db="EMBL/GenBank/DDBJ databases">
        <title>Genomic Encyclopedia of Type Strains, Phase IV (KMG-IV): sequencing the most valuable type-strain genomes for metagenomic binning, comparative biology and taxonomic classification.</title>
        <authorList>
            <person name="Goeker M."/>
        </authorList>
    </citation>
    <scope>NUCLEOTIDE SEQUENCE [LARGE SCALE GENOMIC DNA]</scope>
    <source>
        <strain evidence="4 5">DSM 103792</strain>
    </source>
</reference>
<dbReference type="Gene3D" id="3.60.40.10">
    <property type="entry name" value="PPM-type phosphatase domain"/>
    <property type="match status" value="1"/>
</dbReference>
<accession>A0A4R6UM60</accession>
<keyword evidence="5" id="KW-1185">Reference proteome</keyword>
<dbReference type="CDD" id="cd00156">
    <property type="entry name" value="REC"/>
    <property type="match status" value="1"/>
</dbReference>
<dbReference type="GO" id="GO:0000160">
    <property type="term" value="P:phosphorelay signal transduction system"/>
    <property type="evidence" value="ECO:0007669"/>
    <property type="project" value="InterPro"/>
</dbReference>
<protein>
    <submittedName>
        <fullName evidence="4">Response regulator receiver protein</fullName>
    </submittedName>
</protein>
<sequence>MATALTILVVEDDPLQNEVLCTFIASNGHQALAAFNGSDALARFSEVLPDIVLIDYDLPDINGEQLVAALRAKAERWVPILFLSATHSVEVQRDCLLAGGDDFITKPFDYPLLAAKIAAMCRIALLQKHIGEQNEQLSDHINRAKQENEAARYLYDRLIRSQHPPPEYAQHYVLPAEQFSGDLLAFNVGPNGHLYWLLSDATGHGLSAAISLIPVTQVFYSMTSKGYLLNAIIGEMHKQLRQYIPAHRFVCTLAIELDPDRNSLMIWNGGMPDALLTNGEGALHRRFCSLHLPLGLQGASGFDNQVEQCQYPDGAILFACSDGLPEARNTSGEEFGTTRIENVLLGHDGPAEMATLQQRLQRFLQQQPAHDDVAMLWLRLPTSRAMPTSHNAGAERQRLAACEWRLRLSGLQLQHLDPVPLATEWLNRIGLAANVLGTAHTILVELVNNAIDHGLLELSSALKEGEDGFSVYFAARQQRLSELRHGELKLDLAIEPRFDRWQLRIQVTDSGKGYDVAALREGPVQSLTAKSGRGLKLVHQLSDEVEILPTGNACIAILRL</sequence>